<dbReference type="Pfam" id="PF17837">
    <property type="entry name" value="4PPT_N"/>
    <property type="match status" value="1"/>
</dbReference>
<dbReference type="GO" id="GO:0016740">
    <property type="term" value="F:transferase activity"/>
    <property type="evidence" value="ECO:0007669"/>
    <property type="project" value="UniProtKB-KW"/>
</dbReference>
<protein>
    <recommendedName>
        <fullName evidence="5">Enterobactin synthase component D</fullName>
    </recommendedName>
    <alternativeName>
        <fullName evidence="8">4'-phosphopantetheinyl transferase EntD</fullName>
    </alternativeName>
    <alternativeName>
        <fullName evidence="9">Enterochelin synthase D</fullName>
    </alternativeName>
</protein>
<evidence type="ECO:0000256" key="4">
    <source>
        <dbReference type="ARBA" id="ARBA00011503"/>
    </source>
</evidence>
<evidence type="ECO:0000313" key="14">
    <source>
        <dbReference type="EMBL" id="UXP34081.1"/>
    </source>
</evidence>
<evidence type="ECO:0000256" key="3">
    <source>
        <dbReference type="ARBA" id="ARBA00008342"/>
    </source>
</evidence>
<keyword evidence="15" id="KW-1185">Reference proteome</keyword>
<keyword evidence="6 14" id="KW-0808">Transferase</keyword>
<accession>A0ABY6CU90</accession>
<dbReference type="Gene3D" id="3.90.470.20">
    <property type="entry name" value="4'-phosphopantetheinyl transferase domain"/>
    <property type="match status" value="1"/>
</dbReference>
<evidence type="ECO:0000256" key="5">
    <source>
        <dbReference type="ARBA" id="ARBA00019087"/>
    </source>
</evidence>
<evidence type="ECO:0000256" key="6">
    <source>
        <dbReference type="ARBA" id="ARBA00022679"/>
    </source>
</evidence>
<name>A0ABY6CU90_9BACT</name>
<evidence type="ECO:0000256" key="9">
    <source>
        <dbReference type="ARBA" id="ARBA00031996"/>
    </source>
</evidence>
<evidence type="ECO:0000256" key="7">
    <source>
        <dbReference type="ARBA" id="ARBA00023191"/>
    </source>
</evidence>
<feature type="domain" description="4'-phosphopantetheinyl transferase N-terminal" evidence="13">
    <location>
        <begin position="34"/>
        <end position="93"/>
    </location>
</feature>
<dbReference type="InterPro" id="IPR003542">
    <property type="entry name" value="Enbac_synth_compD-like"/>
</dbReference>
<evidence type="ECO:0000256" key="8">
    <source>
        <dbReference type="ARBA" id="ARBA00029894"/>
    </source>
</evidence>
<dbReference type="PANTHER" id="PTHR38096">
    <property type="entry name" value="ENTEROBACTIN SYNTHASE COMPONENT D"/>
    <property type="match status" value="1"/>
</dbReference>
<comment type="function">
    <text evidence="1">Involved in the biosynthesis of the siderophore enterobactin (enterochelin), which is a macrocyclic trimeric lactone of N-(2,3-dihydroxybenzoyl)-serine. The serine trilactone serves as a scaffolding for the three catechol functionalities that provide hexadentate coordination for the tightly ligated iron(2+) atoms. Plays an essential role in the assembly of the enterobactin by catalyzing the transfer of the 4'-phosphopantetheine (Ppant) moiety from coenzyme A to the apo-domains of both EntB (ArCP domain) and EntF (PCP domain) to yield their holo-forms which make them competent for the activation of 2,3-dihydroxybenzoate (DHB) and L-serine, respectively.</text>
</comment>
<evidence type="ECO:0000259" key="13">
    <source>
        <dbReference type="Pfam" id="PF17837"/>
    </source>
</evidence>
<dbReference type="RefSeq" id="WP_262311507.1">
    <property type="nucleotide sequence ID" value="NZ_CP106679.1"/>
</dbReference>
<proteinExistence type="inferred from homology"/>
<sequence>MIEIPASHHVISFFTNEDVGTEILHTEEQKVAIHYESKRLLDFCRGRYCAHQCLKQVGMTSPILKETSGAPKWPIGMTGSISHSQHLAGAILASHQIYQTIGLDIETIGRVQPDLWDLFFTSDEIKLLSSANNAESEFLSTLFFSMKETFYKMQYQLTKSFIDFHDCEVILSGNEYYIKPLIQMPKTMSNGSHYKMDFQRWKNEVICYSMIEHEGHRPEINQA</sequence>
<comment type="catalytic activity">
    <reaction evidence="10">
        <text>apo-[aryl-carrier protein] + CoA = holo-[aryl-carrier protein] + adenosine 3',5'-bisphosphate + H(+)</text>
        <dbReference type="Rhea" id="RHEA:48404"/>
        <dbReference type="Rhea" id="RHEA-COMP:15903"/>
        <dbReference type="Rhea" id="RHEA-COMP:17557"/>
        <dbReference type="ChEBI" id="CHEBI:15378"/>
        <dbReference type="ChEBI" id="CHEBI:29999"/>
        <dbReference type="ChEBI" id="CHEBI:57287"/>
        <dbReference type="ChEBI" id="CHEBI:58343"/>
        <dbReference type="ChEBI" id="CHEBI:64479"/>
    </reaction>
</comment>
<comment type="catalytic activity">
    <reaction evidence="11">
        <text>apo-[peptidyl-carrier protein] + CoA = holo-[peptidyl-carrier protein] + adenosine 3',5'-bisphosphate + H(+)</text>
        <dbReference type="Rhea" id="RHEA:46228"/>
        <dbReference type="Rhea" id="RHEA-COMP:11479"/>
        <dbReference type="Rhea" id="RHEA-COMP:11480"/>
        <dbReference type="ChEBI" id="CHEBI:15378"/>
        <dbReference type="ChEBI" id="CHEBI:29999"/>
        <dbReference type="ChEBI" id="CHEBI:57287"/>
        <dbReference type="ChEBI" id="CHEBI:58343"/>
        <dbReference type="ChEBI" id="CHEBI:64479"/>
    </reaction>
</comment>
<dbReference type="Pfam" id="PF01648">
    <property type="entry name" value="ACPS"/>
    <property type="match status" value="1"/>
</dbReference>
<dbReference type="EMBL" id="CP106679">
    <property type="protein sequence ID" value="UXP34081.1"/>
    <property type="molecule type" value="Genomic_DNA"/>
</dbReference>
<evidence type="ECO:0000256" key="2">
    <source>
        <dbReference type="ARBA" id="ARBA00004993"/>
    </source>
</evidence>
<organism evidence="14 15">
    <name type="scientific">Reichenbachiella agarivorans</name>
    <dbReference type="NCBI Taxonomy" id="2979464"/>
    <lineage>
        <taxon>Bacteria</taxon>
        <taxon>Pseudomonadati</taxon>
        <taxon>Bacteroidota</taxon>
        <taxon>Cytophagia</taxon>
        <taxon>Cytophagales</taxon>
        <taxon>Reichenbachiellaceae</taxon>
        <taxon>Reichenbachiella</taxon>
    </lineage>
</organism>
<comment type="pathway">
    <text evidence="2">Siderophore biosynthesis; enterobactin biosynthesis.</text>
</comment>
<keyword evidence="7" id="KW-0259">Enterobactin biosynthesis</keyword>
<evidence type="ECO:0000256" key="1">
    <source>
        <dbReference type="ARBA" id="ARBA00003937"/>
    </source>
</evidence>
<reference evidence="14" key="1">
    <citation type="submission" date="2022-09" db="EMBL/GenBank/DDBJ databases">
        <title>Comparative genomics and taxonomic characterization of three novel marine species of genus Reichenbachiella exhibiting antioxidant and polysaccharide degradation activities.</title>
        <authorList>
            <person name="Muhammad N."/>
            <person name="Lee Y.-J."/>
            <person name="Ko J."/>
            <person name="Kim S.-G."/>
        </authorList>
    </citation>
    <scope>NUCLEOTIDE SEQUENCE</scope>
    <source>
        <strain evidence="14">BKB1-1</strain>
    </source>
</reference>
<dbReference type="Proteomes" id="UP001065174">
    <property type="component" value="Chromosome"/>
</dbReference>
<dbReference type="SUPFAM" id="SSF56214">
    <property type="entry name" value="4'-phosphopantetheinyl transferase"/>
    <property type="match status" value="1"/>
</dbReference>
<comment type="subunit">
    <text evidence="4">EntB, EntD, EntE, and EntF form a multienzyme complex called enterobactin synthase.</text>
</comment>
<gene>
    <name evidence="14" type="ORF">N6H18_09005</name>
</gene>
<dbReference type="PRINTS" id="PR01399">
    <property type="entry name" value="ENTSNTHTASED"/>
</dbReference>
<dbReference type="InterPro" id="IPR037143">
    <property type="entry name" value="4-PPantetheinyl_Trfase_dom_sf"/>
</dbReference>
<evidence type="ECO:0000313" key="15">
    <source>
        <dbReference type="Proteomes" id="UP001065174"/>
    </source>
</evidence>
<evidence type="ECO:0000256" key="10">
    <source>
        <dbReference type="ARBA" id="ARBA00049176"/>
    </source>
</evidence>
<dbReference type="InterPro" id="IPR041354">
    <property type="entry name" value="4PPT_N"/>
</dbReference>
<comment type="similarity">
    <text evidence="3">Belongs to the P-Pant transferase superfamily. EntD family.</text>
</comment>
<evidence type="ECO:0000256" key="11">
    <source>
        <dbReference type="ARBA" id="ARBA00049191"/>
    </source>
</evidence>
<evidence type="ECO:0000259" key="12">
    <source>
        <dbReference type="Pfam" id="PF01648"/>
    </source>
</evidence>
<dbReference type="InterPro" id="IPR008278">
    <property type="entry name" value="4-PPantetheinyl_Trfase_dom"/>
</dbReference>
<feature type="domain" description="4'-phosphopantetheinyl transferase" evidence="12">
    <location>
        <begin position="101"/>
        <end position="179"/>
    </location>
</feature>
<dbReference type="PANTHER" id="PTHR38096:SF1">
    <property type="entry name" value="ENTEROBACTIN SYNTHASE COMPONENT D"/>
    <property type="match status" value="1"/>
</dbReference>